<sequence>MVPTKSRSPIGTPTQKSPIKKARMGITLGQKQALIDNLQLEVTERARKLRAQYMLQAQGLRSRIEMRVNRIPMALRRANMGELLLKYNEMTAKNAHRSPERPRITKSPSKNRVQDIQEQSRASPSPQRPKKRLSDEISSADKENEDIENPKKRARGPAPPVRTASRGQLQPSQVLSPRSANSRTLPRSPVRPAGPPAKSALARPLSPLKPKAPIPSGGTASILTNMVEKAKSTRGAATRKATETKATTAGAGRGRRAAAPTPAPRAGRGRASTISDLSDSSNTTVVRKPVAKKEPAKRTIMSTLKGMGAGATKKVPAAKPASAPTGTRVLRKRN</sequence>
<dbReference type="EMBL" id="JAAMPI010000198">
    <property type="protein sequence ID" value="KAF4634243.1"/>
    <property type="molecule type" value="Genomic_DNA"/>
</dbReference>
<feature type="compositionally biased region" description="Low complexity" evidence="10">
    <location>
        <begin position="310"/>
        <end position="324"/>
    </location>
</feature>
<evidence type="ECO:0000256" key="4">
    <source>
        <dbReference type="ARBA" id="ARBA00022454"/>
    </source>
</evidence>
<reference evidence="12 13" key="1">
    <citation type="submission" date="2020-03" db="EMBL/GenBank/DDBJ databases">
        <title>Draft Genome Sequence of Cudoniella acicularis.</title>
        <authorList>
            <person name="Buettner E."/>
            <person name="Kellner H."/>
        </authorList>
    </citation>
    <scope>NUCLEOTIDE SEQUENCE [LARGE SCALE GENOMIC DNA]</scope>
    <source>
        <strain evidence="12 13">DSM 108380</strain>
    </source>
</reference>
<comment type="subcellular location">
    <subcellularLocation>
        <location evidence="2">Chromosome</location>
        <location evidence="2">Centromere</location>
    </subcellularLocation>
    <subcellularLocation>
        <location evidence="1">Nucleus</location>
    </subcellularLocation>
</comment>
<keyword evidence="6" id="KW-0498">Mitosis</keyword>
<protein>
    <recommendedName>
        <fullName evidence="11">Borealin N-terminal domain-containing protein</fullName>
    </recommendedName>
</protein>
<dbReference type="GO" id="GO:0051301">
    <property type="term" value="P:cell division"/>
    <property type="evidence" value="ECO:0007669"/>
    <property type="project" value="UniProtKB-KW"/>
</dbReference>
<dbReference type="GO" id="GO:0000070">
    <property type="term" value="P:mitotic sister chromatid segregation"/>
    <property type="evidence" value="ECO:0007669"/>
    <property type="project" value="TreeGrafter"/>
</dbReference>
<dbReference type="OrthoDB" id="2392550at2759"/>
<evidence type="ECO:0000256" key="10">
    <source>
        <dbReference type="SAM" id="MobiDB-lite"/>
    </source>
</evidence>
<dbReference type="GO" id="GO:0005634">
    <property type="term" value="C:nucleus"/>
    <property type="evidence" value="ECO:0007669"/>
    <property type="project" value="UniProtKB-SubCell"/>
</dbReference>
<dbReference type="GO" id="GO:0051233">
    <property type="term" value="C:spindle midzone"/>
    <property type="evidence" value="ECO:0007669"/>
    <property type="project" value="TreeGrafter"/>
</dbReference>
<feature type="compositionally biased region" description="Low complexity" evidence="10">
    <location>
        <begin position="233"/>
        <end position="250"/>
    </location>
</feature>
<dbReference type="GO" id="GO:0032133">
    <property type="term" value="C:chromosome passenger complex"/>
    <property type="evidence" value="ECO:0007669"/>
    <property type="project" value="TreeGrafter"/>
</dbReference>
<keyword evidence="8" id="KW-0131">Cell cycle</keyword>
<dbReference type="PANTHER" id="PTHR16040:SF7">
    <property type="entry name" value="AUSTRALIN, ISOFORM A-RELATED"/>
    <property type="match status" value="1"/>
</dbReference>
<feature type="compositionally biased region" description="Polar residues" evidence="10">
    <location>
        <begin position="106"/>
        <end position="125"/>
    </location>
</feature>
<keyword evidence="4" id="KW-0158">Chromosome</keyword>
<feature type="region of interest" description="Disordered" evidence="10">
    <location>
        <begin position="92"/>
        <end position="334"/>
    </location>
</feature>
<evidence type="ECO:0000313" key="12">
    <source>
        <dbReference type="EMBL" id="KAF4634243.1"/>
    </source>
</evidence>
<evidence type="ECO:0000256" key="9">
    <source>
        <dbReference type="ARBA" id="ARBA00023328"/>
    </source>
</evidence>
<evidence type="ECO:0000256" key="1">
    <source>
        <dbReference type="ARBA" id="ARBA00004123"/>
    </source>
</evidence>
<evidence type="ECO:0000256" key="3">
    <source>
        <dbReference type="ARBA" id="ARBA00009914"/>
    </source>
</evidence>
<name>A0A8H4W4T3_9HELO</name>
<keyword evidence="7" id="KW-0539">Nucleus</keyword>
<comment type="similarity">
    <text evidence="3">Belongs to the borealin family.</text>
</comment>
<evidence type="ECO:0000256" key="2">
    <source>
        <dbReference type="ARBA" id="ARBA00004584"/>
    </source>
</evidence>
<dbReference type="AlphaFoldDB" id="A0A8H4W4T3"/>
<keyword evidence="9" id="KW-0137">Centromere</keyword>
<dbReference type="GO" id="GO:0000775">
    <property type="term" value="C:chromosome, centromeric region"/>
    <property type="evidence" value="ECO:0007669"/>
    <property type="project" value="UniProtKB-SubCell"/>
</dbReference>
<accession>A0A8H4W4T3</accession>
<feature type="compositionally biased region" description="Polar residues" evidence="10">
    <location>
        <begin position="165"/>
        <end position="185"/>
    </location>
</feature>
<evidence type="ECO:0000256" key="8">
    <source>
        <dbReference type="ARBA" id="ARBA00023306"/>
    </source>
</evidence>
<feature type="compositionally biased region" description="Polar residues" evidence="10">
    <location>
        <begin position="272"/>
        <end position="285"/>
    </location>
</feature>
<evidence type="ECO:0000256" key="7">
    <source>
        <dbReference type="ARBA" id="ARBA00023242"/>
    </source>
</evidence>
<dbReference type="InterPro" id="IPR018867">
    <property type="entry name" value="Cell_div_borealin"/>
</dbReference>
<dbReference type="PANTHER" id="PTHR16040">
    <property type="entry name" value="AUSTRALIN, ISOFORM A-RELATED"/>
    <property type="match status" value="1"/>
</dbReference>
<evidence type="ECO:0000313" key="13">
    <source>
        <dbReference type="Proteomes" id="UP000566819"/>
    </source>
</evidence>
<proteinExistence type="inferred from homology"/>
<dbReference type="Proteomes" id="UP000566819">
    <property type="component" value="Unassembled WGS sequence"/>
</dbReference>
<evidence type="ECO:0000256" key="6">
    <source>
        <dbReference type="ARBA" id="ARBA00022776"/>
    </source>
</evidence>
<dbReference type="Pfam" id="PF10444">
    <property type="entry name" value="Nbl1_Borealin_N"/>
    <property type="match status" value="1"/>
</dbReference>
<evidence type="ECO:0000256" key="5">
    <source>
        <dbReference type="ARBA" id="ARBA00022618"/>
    </source>
</evidence>
<gene>
    <name evidence="12" type="ORF">G7Y89_g3865</name>
</gene>
<evidence type="ECO:0000259" key="11">
    <source>
        <dbReference type="Pfam" id="PF10444"/>
    </source>
</evidence>
<dbReference type="InterPro" id="IPR018851">
    <property type="entry name" value="Borealin_N"/>
</dbReference>
<feature type="domain" description="Borealin N-terminal" evidence="11">
    <location>
        <begin position="30"/>
        <end position="84"/>
    </location>
</feature>
<feature type="compositionally biased region" description="Basic and acidic residues" evidence="10">
    <location>
        <begin position="132"/>
        <end position="142"/>
    </location>
</feature>
<comment type="caution">
    <text evidence="12">The sequence shown here is derived from an EMBL/GenBank/DDBJ whole genome shotgun (WGS) entry which is preliminary data.</text>
</comment>
<keyword evidence="5" id="KW-0132">Cell division</keyword>
<organism evidence="12 13">
    <name type="scientific">Cudoniella acicularis</name>
    <dbReference type="NCBI Taxonomy" id="354080"/>
    <lineage>
        <taxon>Eukaryota</taxon>
        <taxon>Fungi</taxon>
        <taxon>Dikarya</taxon>
        <taxon>Ascomycota</taxon>
        <taxon>Pezizomycotina</taxon>
        <taxon>Leotiomycetes</taxon>
        <taxon>Helotiales</taxon>
        <taxon>Tricladiaceae</taxon>
        <taxon>Cudoniella</taxon>
    </lineage>
</organism>
<feature type="compositionally biased region" description="Low complexity" evidence="10">
    <location>
        <begin position="257"/>
        <end position="271"/>
    </location>
</feature>
<keyword evidence="13" id="KW-1185">Reference proteome</keyword>